<comment type="subcellular location">
    <subcellularLocation>
        <location evidence="1">Cell membrane</location>
        <topology evidence="1">Single-pass membrane protein</topology>
    </subcellularLocation>
</comment>
<evidence type="ECO:0000256" key="2">
    <source>
        <dbReference type="ARBA" id="ARBA00022475"/>
    </source>
</evidence>
<keyword evidence="6" id="KW-0175">Coiled coil</keyword>
<protein>
    <submittedName>
        <fullName evidence="10">PspC domain-containing protein</fullName>
    </submittedName>
</protein>
<proteinExistence type="predicted"/>
<keyword evidence="5 8" id="KW-0472">Membrane</keyword>
<evidence type="ECO:0000256" key="5">
    <source>
        <dbReference type="ARBA" id="ARBA00023136"/>
    </source>
</evidence>
<evidence type="ECO:0000256" key="3">
    <source>
        <dbReference type="ARBA" id="ARBA00022692"/>
    </source>
</evidence>
<feature type="domain" description="Phage shock protein PspC N-terminal" evidence="9">
    <location>
        <begin position="2"/>
        <end position="60"/>
    </location>
</feature>
<keyword evidence="4 8" id="KW-1133">Transmembrane helix</keyword>
<sequence>MRKLYRSSRDSKIFGVCGGLAEYLGVDATLLRILLIVVAVFSAGSIVLVYILAGFIIPREPQFGGPFGSGPYADPTPPRGGRWNGGYSGWNPPHQAPNAAPGWTPGTPWPGPGPSAASAAPGTARPGAAPAAGTATTAPELDAMMEDIEKKALKREIEELKARITKFEQQSKGE</sequence>
<evidence type="ECO:0000256" key="1">
    <source>
        <dbReference type="ARBA" id="ARBA00004162"/>
    </source>
</evidence>
<gene>
    <name evidence="10" type="ORF">H7B90_18510</name>
</gene>
<dbReference type="Proteomes" id="UP000553776">
    <property type="component" value="Unassembled WGS sequence"/>
</dbReference>
<evidence type="ECO:0000256" key="6">
    <source>
        <dbReference type="SAM" id="Coils"/>
    </source>
</evidence>
<evidence type="ECO:0000256" key="4">
    <source>
        <dbReference type="ARBA" id="ARBA00022989"/>
    </source>
</evidence>
<dbReference type="AlphaFoldDB" id="A0A841TYS5"/>
<dbReference type="Pfam" id="PF04024">
    <property type="entry name" value="PspC"/>
    <property type="match status" value="1"/>
</dbReference>
<feature type="transmembrane region" description="Helical" evidence="8">
    <location>
        <begin position="33"/>
        <end position="57"/>
    </location>
</feature>
<feature type="compositionally biased region" description="Low complexity" evidence="7">
    <location>
        <begin position="114"/>
        <end position="139"/>
    </location>
</feature>
<keyword evidence="3 8" id="KW-0812">Transmembrane</keyword>
<dbReference type="GO" id="GO:0005886">
    <property type="term" value="C:plasma membrane"/>
    <property type="evidence" value="ECO:0007669"/>
    <property type="project" value="UniProtKB-SubCell"/>
</dbReference>
<dbReference type="EMBL" id="JACJVR010000072">
    <property type="protein sequence ID" value="MBB6693385.1"/>
    <property type="molecule type" value="Genomic_DNA"/>
</dbReference>
<reference evidence="10 11" key="1">
    <citation type="submission" date="2020-08" db="EMBL/GenBank/DDBJ databases">
        <title>Cohnella phylogeny.</title>
        <authorList>
            <person name="Dunlap C."/>
        </authorList>
    </citation>
    <scope>NUCLEOTIDE SEQUENCE [LARGE SCALE GENOMIC DNA]</scope>
    <source>
        <strain evidence="10 11">DSM 25239</strain>
    </source>
</reference>
<keyword evidence="2" id="KW-1003">Cell membrane</keyword>
<feature type="coiled-coil region" evidence="6">
    <location>
        <begin position="143"/>
        <end position="170"/>
    </location>
</feature>
<dbReference type="InterPro" id="IPR007168">
    <property type="entry name" value="Phageshock_PspC_N"/>
</dbReference>
<accession>A0A841TYS5</accession>
<dbReference type="PANTHER" id="PTHR33885">
    <property type="entry name" value="PHAGE SHOCK PROTEIN C"/>
    <property type="match status" value="1"/>
</dbReference>
<evidence type="ECO:0000259" key="9">
    <source>
        <dbReference type="Pfam" id="PF04024"/>
    </source>
</evidence>
<dbReference type="InterPro" id="IPR052027">
    <property type="entry name" value="PspC"/>
</dbReference>
<dbReference type="RefSeq" id="WP_185137368.1">
    <property type="nucleotide sequence ID" value="NZ_JACJVR010000072.1"/>
</dbReference>
<organism evidence="10 11">
    <name type="scientific">Cohnella xylanilytica</name>
    <dbReference type="NCBI Taxonomy" id="557555"/>
    <lineage>
        <taxon>Bacteria</taxon>
        <taxon>Bacillati</taxon>
        <taxon>Bacillota</taxon>
        <taxon>Bacilli</taxon>
        <taxon>Bacillales</taxon>
        <taxon>Paenibacillaceae</taxon>
        <taxon>Cohnella</taxon>
    </lineage>
</organism>
<feature type="region of interest" description="Disordered" evidence="7">
    <location>
        <begin position="68"/>
        <end position="141"/>
    </location>
</feature>
<evidence type="ECO:0000313" key="11">
    <source>
        <dbReference type="Proteomes" id="UP000553776"/>
    </source>
</evidence>
<keyword evidence="11" id="KW-1185">Reference proteome</keyword>
<comment type="caution">
    <text evidence="10">The sequence shown here is derived from an EMBL/GenBank/DDBJ whole genome shotgun (WGS) entry which is preliminary data.</text>
</comment>
<evidence type="ECO:0000256" key="7">
    <source>
        <dbReference type="SAM" id="MobiDB-lite"/>
    </source>
</evidence>
<evidence type="ECO:0000256" key="8">
    <source>
        <dbReference type="SAM" id="Phobius"/>
    </source>
</evidence>
<name>A0A841TYS5_9BACL</name>
<evidence type="ECO:0000313" key="10">
    <source>
        <dbReference type="EMBL" id="MBB6693385.1"/>
    </source>
</evidence>
<dbReference type="PANTHER" id="PTHR33885:SF3">
    <property type="entry name" value="PHAGE SHOCK PROTEIN C"/>
    <property type="match status" value="1"/>
</dbReference>